<dbReference type="OrthoDB" id="665764at2759"/>
<dbReference type="InterPro" id="IPR038765">
    <property type="entry name" value="Papain-like_cys_pep_sf"/>
</dbReference>
<keyword evidence="3" id="KW-1185">Reference proteome</keyword>
<sequence>MKIYFHFRQPFSRYQKWRTPHLIEGFKITLLSPISDLLIRIETRARFLPISSGSMAAFAKALTNKAVTWATDMLIRGRYELWIRKFGRTYADAAEKERRFANFKECFEFVRKHNRERTYGCTLGLNQFSDMSMVEFGNTYCMTRADLDRQMINEPRCKMPTPKTAAGAWRTKGRSRQYSSPKGARRDAKRRLDELRGAACNVKTS</sequence>
<dbReference type="AlphaFoldDB" id="A0A6P5EK13"/>
<dbReference type="Proteomes" id="UP000515123">
    <property type="component" value="Linkage group 3"/>
</dbReference>
<reference evidence="3" key="1">
    <citation type="journal article" date="2015" name="Nat. Genet.">
        <title>The pineapple genome and the evolution of CAM photosynthesis.</title>
        <authorList>
            <person name="Ming R."/>
            <person name="VanBuren R."/>
            <person name="Wai C.M."/>
            <person name="Tang H."/>
            <person name="Schatz M.C."/>
            <person name="Bowers J.E."/>
            <person name="Lyons E."/>
            <person name="Wang M.L."/>
            <person name="Chen J."/>
            <person name="Biggers E."/>
            <person name="Zhang J."/>
            <person name="Huang L."/>
            <person name="Zhang L."/>
            <person name="Miao W."/>
            <person name="Zhang J."/>
            <person name="Ye Z."/>
            <person name="Miao C."/>
            <person name="Lin Z."/>
            <person name="Wang H."/>
            <person name="Zhou H."/>
            <person name="Yim W.C."/>
            <person name="Priest H.D."/>
            <person name="Zheng C."/>
            <person name="Woodhouse M."/>
            <person name="Edger P.P."/>
            <person name="Guyot R."/>
            <person name="Guo H.B."/>
            <person name="Guo H."/>
            <person name="Zheng G."/>
            <person name="Singh R."/>
            <person name="Sharma A."/>
            <person name="Min X."/>
            <person name="Zheng Y."/>
            <person name="Lee H."/>
            <person name="Gurtowski J."/>
            <person name="Sedlazeck F.J."/>
            <person name="Harkess A."/>
            <person name="McKain M.R."/>
            <person name="Liao Z."/>
            <person name="Fang J."/>
            <person name="Liu J."/>
            <person name="Zhang X."/>
            <person name="Zhang Q."/>
            <person name="Hu W."/>
            <person name="Qin Y."/>
            <person name="Wang K."/>
            <person name="Chen L.Y."/>
            <person name="Shirley N."/>
            <person name="Lin Y.R."/>
            <person name="Liu L.Y."/>
            <person name="Hernandez A.G."/>
            <person name="Wright C.L."/>
            <person name="Bulone V."/>
            <person name="Tuskan G.A."/>
            <person name="Heath K."/>
            <person name="Zee F."/>
            <person name="Moore P.H."/>
            <person name="Sunkar R."/>
            <person name="Leebens-Mack J.H."/>
            <person name="Mockler T."/>
            <person name="Bennetzen J.L."/>
            <person name="Freeling M."/>
            <person name="Sankoff D."/>
            <person name="Paterson A.H."/>
            <person name="Zhu X."/>
            <person name="Yang X."/>
            <person name="Smith J.A."/>
            <person name="Cushman J.C."/>
            <person name="Paull R.E."/>
            <person name="Yu Q."/>
        </authorList>
    </citation>
    <scope>NUCLEOTIDE SEQUENCE [LARGE SCALE GENOMIC DNA]</scope>
    <source>
        <strain evidence="3">cv. F153</strain>
    </source>
</reference>
<organism evidence="3 4">
    <name type="scientific">Ananas comosus</name>
    <name type="common">Pineapple</name>
    <name type="synonym">Ananas ananas</name>
    <dbReference type="NCBI Taxonomy" id="4615"/>
    <lineage>
        <taxon>Eukaryota</taxon>
        <taxon>Viridiplantae</taxon>
        <taxon>Streptophyta</taxon>
        <taxon>Embryophyta</taxon>
        <taxon>Tracheophyta</taxon>
        <taxon>Spermatophyta</taxon>
        <taxon>Magnoliopsida</taxon>
        <taxon>Liliopsida</taxon>
        <taxon>Poales</taxon>
        <taxon>Bromeliaceae</taxon>
        <taxon>Bromelioideae</taxon>
        <taxon>Ananas</taxon>
    </lineage>
</organism>
<feature type="domain" description="Cathepsin propeptide inhibitor" evidence="2">
    <location>
        <begin position="79"/>
        <end position="136"/>
    </location>
</feature>
<dbReference type="Pfam" id="PF08246">
    <property type="entry name" value="Inhibitor_I29"/>
    <property type="match status" value="1"/>
</dbReference>
<evidence type="ECO:0000313" key="4">
    <source>
        <dbReference type="RefSeq" id="XP_020083747.1"/>
    </source>
</evidence>
<proteinExistence type="predicted"/>
<evidence type="ECO:0000256" key="1">
    <source>
        <dbReference type="SAM" id="MobiDB-lite"/>
    </source>
</evidence>
<evidence type="ECO:0000259" key="2">
    <source>
        <dbReference type="SMART" id="SM00848"/>
    </source>
</evidence>
<evidence type="ECO:0000313" key="3">
    <source>
        <dbReference type="Proteomes" id="UP000515123"/>
    </source>
</evidence>
<dbReference type="RefSeq" id="XP_020083747.1">
    <property type="nucleotide sequence ID" value="XM_020228158.1"/>
</dbReference>
<protein>
    <submittedName>
        <fullName evidence="4">Actinidain-like</fullName>
    </submittedName>
</protein>
<feature type="region of interest" description="Disordered" evidence="1">
    <location>
        <begin position="156"/>
        <end position="190"/>
    </location>
</feature>
<gene>
    <name evidence="4" type="primary">LOC109707084</name>
</gene>
<name>A0A6P5EK13_ANACO</name>
<accession>A0A6P5EK13</accession>
<dbReference type="InterPro" id="IPR013201">
    <property type="entry name" value="Prot_inhib_I29"/>
</dbReference>
<dbReference type="GeneID" id="109707084"/>
<dbReference type="SMART" id="SM00848">
    <property type="entry name" value="Inhibitor_I29"/>
    <property type="match status" value="1"/>
</dbReference>
<reference evidence="4" key="2">
    <citation type="submission" date="2025-08" db="UniProtKB">
        <authorList>
            <consortium name="RefSeq"/>
        </authorList>
    </citation>
    <scope>IDENTIFICATION</scope>
    <source>
        <tissue evidence="4">Leaf</tissue>
    </source>
</reference>
<dbReference type="SUPFAM" id="SSF54001">
    <property type="entry name" value="Cysteine proteinases"/>
    <property type="match status" value="1"/>
</dbReference>
<dbReference type="Gene3D" id="1.10.287.2250">
    <property type="match status" value="1"/>
</dbReference>